<keyword evidence="2 7" id="KW-0489">Methyltransferase</keyword>
<dbReference type="Pfam" id="PF13649">
    <property type="entry name" value="Methyltransf_25"/>
    <property type="match status" value="1"/>
</dbReference>
<dbReference type="GO" id="GO:0032259">
    <property type="term" value="P:methylation"/>
    <property type="evidence" value="ECO:0007669"/>
    <property type="project" value="UniProtKB-KW"/>
</dbReference>
<evidence type="ECO:0000313" key="7">
    <source>
        <dbReference type="EMBL" id="PCI75613.1"/>
    </source>
</evidence>
<gene>
    <name evidence="7" type="ORF">COB20_12505</name>
</gene>
<comment type="pathway">
    <text evidence="1">Lipid metabolism.</text>
</comment>
<dbReference type="PANTHER" id="PTHR44307:SF2">
    <property type="entry name" value="PHOSPHOETHANOLAMINE METHYLTRANSFERASE ISOFORM X1"/>
    <property type="match status" value="1"/>
</dbReference>
<evidence type="ECO:0000259" key="6">
    <source>
        <dbReference type="Pfam" id="PF13649"/>
    </source>
</evidence>
<dbReference type="AlphaFoldDB" id="A0A2A4WZ41"/>
<dbReference type="PANTHER" id="PTHR44307">
    <property type="entry name" value="PHOSPHOETHANOLAMINE METHYLTRANSFERASE"/>
    <property type="match status" value="1"/>
</dbReference>
<dbReference type="SUPFAM" id="SSF53335">
    <property type="entry name" value="S-adenosyl-L-methionine-dependent methyltransferases"/>
    <property type="match status" value="1"/>
</dbReference>
<dbReference type="Proteomes" id="UP000218767">
    <property type="component" value="Unassembled WGS sequence"/>
</dbReference>
<evidence type="ECO:0000256" key="4">
    <source>
        <dbReference type="ARBA" id="ARBA00025707"/>
    </source>
</evidence>
<comment type="catalytic activity">
    <reaction evidence="5">
        <text>phosphoethanolamine + S-adenosyl-L-methionine = N-methylethanolamine phosphate + S-adenosyl-L-homocysteine + H(+)</text>
        <dbReference type="Rhea" id="RHEA:20365"/>
        <dbReference type="ChEBI" id="CHEBI:15378"/>
        <dbReference type="ChEBI" id="CHEBI:57781"/>
        <dbReference type="ChEBI" id="CHEBI:57856"/>
        <dbReference type="ChEBI" id="CHEBI:58190"/>
        <dbReference type="ChEBI" id="CHEBI:59789"/>
        <dbReference type="EC" id="2.1.1.103"/>
    </reaction>
    <physiologicalReaction direction="left-to-right" evidence="5">
        <dbReference type="Rhea" id="RHEA:20366"/>
    </physiologicalReaction>
</comment>
<proteinExistence type="predicted"/>
<evidence type="ECO:0000256" key="2">
    <source>
        <dbReference type="ARBA" id="ARBA00022603"/>
    </source>
</evidence>
<evidence type="ECO:0000256" key="1">
    <source>
        <dbReference type="ARBA" id="ARBA00005189"/>
    </source>
</evidence>
<dbReference type="InterPro" id="IPR029063">
    <property type="entry name" value="SAM-dependent_MTases_sf"/>
</dbReference>
<sequence length="208" mass="23133">MLVNKEIEVLPSSDYEDFSNGWEAIASKFISIATWEIGAATVQDWSKSLQPGQIVLDVGCGFGGPYTKALINKGIKICGIDASKTLIQEYQNRFPDVIVKCEAAEHSPFFGREFDGILSVGLIFLLSHDDQILVLQKMANALKEGGKLLFSSPYQICDWDDLSTGRKSISLGKEMYVSVLQKHGLILIDEDTDEGENHYFNFQKMDAL</sequence>
<name>A0A2A4WZ41_9GAMM</name>
<evidence type="ECO:0000256" key="5">
    <source>
        <dbReference type="ARBA" id="ARBA00047622"/>
    </source>
</evidence>
<evidence type="ECO:0000256" key="3">
    <source>
        <dbReference type="ARBA" id="ARBA00022679"/>
    </source>
</evidence>
<dbReference type="EMBL" id="NVUL01000071">
    <property type="protein sequence ID" value="PCI75613.1"/>
    <property type="molecule type" value="Genomic_DNA"/>
</dbReference>
<accession>A0A2A4WZ41</accession>
<keyword evidence="3 7" id="KW-0808">Transferase</keyword>
<comment type="caution">
    <text evidence="7">The sequence shown here is derived from an EMBL/GenBank/DDBJ whole genome shotgun (WGS) entry which is preliminary data.</text>
</comment>
<comment type="pathway">
    <text evidence="4">Phospholipid metabolism.</text>
</comment>
<feature type="domain" description="Methyltransferase" evidence="6">
    <location>
        <begin position="55"/>
        <end position="146"/>
    </location>
</feature>
<dbReference type="CDD" id="cd02440">
    <property type="entry name" value="AdoMet_MTases"/>
    <property type="match status" value="1"/>
</dbReference>
<dbReference type="GO" id="GO:0000234">
    <property type="term" value="F:phosphoethanolamine N-methyltransferase activity"/>
    <property type="evidence" value="ECO:0007669"/>
    <property type="project" value="UniProtKB-EC"/>
</dbReference>
<dbReference type="Gene3D" id="3.40.50.150">
    <property type="entry name" value="Vaccinia Virus protein VP39"/>
    <property type="match status" value="1"/>
</dbReference>
<organism evidence="7 8">
    <name type="scientific">SAR86 cluster bacterium</name>
    <dbReference type="NCBI Taxonomy" id="2030880"/>
    <lineage>
        <taxon>Bacteria</taxon>
        <taxon>Pseudomonadati</taxon>
        <taxon>Pseudomonadota</taxon>
        <taxon>Gammaproteobacteria</taxon>
        <taxon>SAR86 cluster</taxon>
    </lineage>
</organism>
<evidence type="ECO:0000313" key="8">
    <source>
        <dbReference type="Proteomes" id="UP000218767"/>
    </source>
</evidence>
<reference evidence="8" key="1">
    <citation type="submission" date="2017-08" db="EMBL/GenBank/DDBJ databases">
        <title>A dynamic microbial community with high functional redundancy inhabits the cold, oxic subseafloor aquifer.</title>
        <authorList>
            <person name="Tully B.J."/>
            <person name="Wheat C.G."/>
            <person name="Glazer B.T."/>
            <person name="Huber J.A."/>
        </authorList>
    </citation>
    <scope>NUCLEOTIDE SEQUENCE [LARGE SCALE GENOMIC DNA]</scope>
</reference>
<protein>
    <submittedName>
        <fullName evidence="7">SAM-dependent methyltransferase</fullName>
    </submittedName>
</protein>
<dbReference type="InterPro" id="IPR041698">
    <property type="entry name" value="Methyltransf_25"/>
</dbReference>